<feature type="region of interest" description="Disordered" evidence="5">
    <location>
        <begin position="123"/>
        <end position="164"/>
    </location>
</feature>
<keyword evidence="4" id="KW-0539">Nucleus</keyword>
<evidence type="ECO:0000256" key="2">
    <source>
        <dbReference type="ARBA" id="ARBA00022473"/>
    </source>
</evidence>
<accession>A0A3S0ZSV1</accession>
<dbReference type="SUPFAM" id="SSF46689">
    <property type="entry name" value="Homeodomain-like"/>
    <property type="match status" value="1"/>
</dbReference>
<dbReference type="GO" id="GO:0000981">
    <property type="term" value="F:DNA-binding transcription factor activity, RNA polymerase II-specific"/>
    <property type="evidence" value="ECO:0007669"/>
    <property type="project" value="TreeGrafter"/>
</dbReference>
<dbReference type="GO" id="GO:0048598">
    <property type="term" value="P:embryonic morphogenesis"/>
    <property type="evidence" value="ECO:0007669"/>
    <property type="project" value="TreeGrafter"/>
</dbReference>
<gene>
    <name evidence="7" type="ORF">EGW08_007260</name>
</gene>
<evidence type="ECO:0000259" key="6">
    <source>
        <dbReference type="SMART" id="SM00389"/>
    </source>
</evidence>
<dbReference type="STRING" id="188477.A0A3S0ZSV1"/>
<dbReference type="Proteomes" id="UP000271974">
    <property type="component" value="Unassembled WGS sequence"/>
</dbReference>
<comment type="subcellular location">
    <subcellularLocation>
        <location evidence="1 4">Nucleus</location>
    </subcellularLocation>
</comment>
<dbReference type="GO" id="GO:0005634">
    <property type="term" value="C:nucleus"/>
    <property type="evidence" value="ECO:0007669"/>
    <property type="project" value="UniProtKB-SubCell"/>
</dbReference>
<evidence type="ECO:0000256" key="1">
    <source>
        <dbReference type="ARBA" id="ARBA00004123"/>
    </source>
</evidence>
<keyword evidence="2" id="KW-0217">Developmental protein</keyword>
<reference evidence="7 8" key="1">
    <citation type="submission" date="2019-01" db="EMBL/GenBank/DDBJ databases">
        <title>A draft genome assembly of the solar-powered sea slug Elysia chlorotica.</title>
        <authorList>
            <person name="Cai H."/>
            <person name="Li Q."/>
            <person name="Fang X."/>
            <person name="Li J."/>
            <person name="Curtis N.E."/>
            <person name="Altenburger A."/>
            <person name="Shibata T."/>
            <person name="Feng M."/>
            <person name="Maeda T."/>
            <person name="Schwartz J.A."/>
            <person name="Shigenobu S."/>
            <person name="Lundholm N."/>
            <person name="Nishiyama T."/>
            <person name="Yang H."/>
            <person name="Hasebe M."/>
            <person name="Li S."/>
            <person name="Pierce S.K."/>
            <person name="Wang J."/>
        </authorList>
    </citation>
    <scope>NUCLEOTIDE SEQUENCE [LARGE SCALE GENOMIC DNA]</scope>
    <source>
        <strain evidence="7">EC2010</strain>
        <tissue evidence="7">Whole organism of an adult</tissue>
    </source>
</reference>
<evidence type="ECO:0000256" key="5">
    <source>
        <dbReference type="SAM" id="MobiDB-lite"/>
    </source>
</evidence>
<comment type="similarity">
    <text evidence="3">Belongs to the Msh homeobox family.</text>
</comment>
<dbReference type="InterPro" id="IPR050674">
    <property type="entry name" value="Msh_Homeobox_Regulators"/>
</dbReference>
<evidence type="ECO:0000313" key="7">
    <source>
        <dbReference type="EMBL" id="RUS85015.1"/>
    </source>
</evidence>
<feature type="compositionally biased region" description="Polar residues" evidence="5">
    <location>
        <begin position="50"/>
        <end position="67"/>
    </location>
</feature>
<dbReference type="InterPro" id="IPR009057">
    <property type="entry name" value="Homeodomain-like_sf"/>
</dbReference>
<dbReference type="Pfam" id="PF00046">
    <property type="entry name" value="Homeodomain"/>
    <property type="match status" value="1"/>
</dbReference>
<evidence type="ECO:0000256" key="4">
    <source>
        <dbReference type="RuleBase" id="RU000682"/>
    </source>
</evidence>
<dbReference type="PANTHER" id="PTHR24338">
    <property type="entry name" value="HOMEOBOX PROTEIN MSX"/>
    <property type="match status" value="1"/>
</dbReference>
<keyword evidence="4" id="KW-0238">DNA-binding</keyword>
<evidence type="ECO:0000256" key="3">
    <source>
        <dbReference type="ARBA" id="ARBA00038425"/>
    </source>
</evidence>
<organism evidence="7 8">
    <name type="scientific">Elysia chlorotica</name>
    <name type="common">Eastern emerald elysia</name>
    <name type="synonym">Sea slug</name>
    <dbReference type="NCBI Taxonomy" id="188477"/>
    <lineage>
        <taxon>Eukaryota</taxon>
        <taxon>Metazoa</taxon>
        <taxon>Spiralia</taxon>
        <taxon>Lophotrochozoa</taxon>
        <taxon>Mollusca</taxon>
        <taxon>Gastropoda</taxon>
        <taxon>Heterobranchia</taxon>
        <taxon>Euthyneura</taxon>
        <taxon>Panpulmonata</taxon>
        <taxon>Sacoglossa</taxon>
        <taxon>Placobranchoidea</taxon>
        <taxon>Plakobranchidae</taxon>
        <taxon>Elysia</taxon>
    </lineage>
</organism>
<evidence type="ECO:0000313" key="8">
    <source>
        <dbReference type="Proteomes" id="UP000271974"/>
    </source>
</evidence>
<name>A0A3S0ZSV1_ELYCH</name>
<protein>
    <recommendedName>
        <fullName evidence="6">Homeobox domain-containing protein</fullName>
    </recommendedName>
</protein>
<feature type="domain" description="Homeobox" evidence="6">
    <location>
        <begin position="212"/>
        <end position="279"/>
    </location>
</feature>
<keyword evidence="4" id="KW-0371">Homeobox</keyword>
<dbReference type="CDD" id="cd00086">
    <property type="entry name" value="homeodomain"/>
    <property type="match status" value="1"/>
</dbReference>
<feature type="compositionally biased region" description="Acidic residues" evidence="5">
    <location>
        <begin position="128"/>
        <end position="148"/>
    </location>
</feature>
<dbReference type="AlphaFoldDB" id="A0A3S0ZSV1"/>
<feature type="region of interest" description="Disordered" evidence="5">
    <location>
        <begin position="37"/>
        <end position="69"/>
    </location>
</feature>
<dbReference type="SMART" id="SM00389">
    <property type="entry name" value="HOX"/>
    <property type="match status" value="1"/>
</dbReference>
<dbReference type="Gene3D" id="1.10.10.60">
    <property type="entry name" value="Homeodomain-like"/>
    <property type="match status" value="1"/>
</dbReference>
<comment type="caution">
    <text evidence="7">The sequence shown here is derived from an EMBL/GenBank/DDBJ whole genome shotgun (WGS) entry which is preliminary data.</text>
</comment>
<keyword evidence="8" id="KW-1185">Reference proteome</keyword>
<sequence length="283" mass="31196">MGLTAFTRFRLTVSEELTITENQTLLNALPGADRTFPSPGADRTFPSVPHSDTQTCSSRSQPESSHVTGLRRPELTFSIERILGLGTHSALSRPEVSAAGPGRAVFATVSALCPARPAAFMRHHDRNDEDDVDDDDIDDDDDDDDGDSVIDVGGPGDGSQFLSRPDYDFSGDAACLTRDGVPNYQWLHCTRYHPPKLQRSKKAAGSKKRKLGRNPRVPFTQHQVLVLEEKFRRTHYLSSMDVAELSTALSLTETRTSLAVTMVWQSDATMYKLNRARFTVGGL</sequence>
<dbReference type="OrthoDB" id="1867783at2759"/>
<dbReference type="EMBL" id="RQTK01000186">
    <property type="protein sequence ID" value="RUS85015.1"/>
    <property type="molecule type" value="Genomic_DNA"/>
</dbReference>
<dbReference type="InterPro" id="IPR001356">
    <property type="entry name" value="HD"/>
</dbReference>
<proteinExistence type="inferred from homology"/>
<dbReference type="PANTHER" id="PTHR24338:SF0">
    <property type="entry name" value="MUSCLE SEGMENTATION HOMEOBOX"/>
    <property type="match status" value="1"/>
</dbReference>
<dbReference type="GO" id="GO:0000977">
    <property type="term" value="F:RNA polymerase II transcription regulatory region sequence-specific DNA binding"/>
    <property type="evidence" value="ECO:0007669"/>
    <property type="project" value="TreeGrafter"/>
</dbReference>